<comment type="caution">
    <text evidence="1">The sequence shown here is derived from an EMBL/GenBank/DDBJ whole genome shotgun (WGS) entry which is preliminary data.</text>
</comment>
<dbReference type="AlphaFoldDB" id="A0A4V3JRQ7"/>
<name>A0A4V3JRQ7_9LEPT</name>
<protein>
    <submittedName>
        <fullName evidence="1">RNA polymerase subunit sigma-70</fullName>
    </submittedName>
</protein>
<evidence type="ECO:0000313" key="2">
    <source>
        <dbReference type="Proteomes" id="UP000297693"/>
    </source>
</evidence>
<dbReference type="Proteomes" id="UP000297693">
    <property type="component" value="Unassembled WGS sequence"/>
</dbReference>
<gene>
    <name evidence="1" type="ORF">EHQ58_05680</name>
</gene>
<keyword evidence="2" id="KW-1185">Reference proteome</keyword>
<accession>A0A4V3JRQ7</accession>
<dbReference type="OrthoDB" id="342347at2"/>
<dbReference type="RefSeq" id="WP_135622905.1">
    <property type="nucleotide sequence ID" value="NZ_RQGD01000020.1"/>
</dbReference>
<sequence length="272" mass="32928">MLPKISDEQVKKIILETRISGNFSELQSELPIWMVEKTSKKRKMSEDERSELLLAILEKLKEMWKLSLKYDAEVVLGFFVTYGFNLFRNAARKSKKLDSNVEYIELWQEKKYHEDTLLFFEKYDHENIQFQLDSMPPMVGLVLALRYDLPMIGKHRKSMEWRLKELDRNYVNFERIYDKKKEKHLKKIDTYSARVVRYTRLLLDCLDNEKRRWYLKKKKEWAVLRDKALNKCFFSEREISLILGLSRKEIRSLISKGIRLLYLRRRDLLRSA</sequence>
<proteinExistence type="predicted"/>
<dbReference type="EMBL" id="RQGD01000020">
    <property type="protein sequence ID" value="TGL61265.1"/>
    <property type="molecule type" value="Genomic_DNA"/>
</dbReference>
<reference evidence="1" key="1">
    <citation type="journal article" date="2019" name="PLoS Negl. Trop. Dis.">
        <title>Revisiting the worldwide diversity of Leptospira species in the environment.</title>
        <authorList>
            <person name="Vincent A.T."/>
            <person name="Schiettekatte O."/>
            <person name="Bourhy P."/>
            <person name="Veyrier F.J."/>
            <person name="Picardeau M."/>
        </authorList>
    </citation>
    <scope>NUCLEOTIDE SEQUENCE [LARGE SCALE GENOMIC DNA]</scope>
    <source>
        <strain evidence="1">201702476</strain>
    </source>
</reference>
<evidence type="ECO:0000313" key="1">
    <source>
        <dbReference type="EMBL" id="TGL61265.1"/>
    </source>
</evidence>
<organism evidence="1 2">
    <name type="scientific">Leptospira ognonensis</name>
    <dbReference type="NCBI Taxonomy" id="2484945"/>
    <lineage>
        <taxon>Bacteria</taxon>
        <taxon>Pseudomonadati</taxon>
        <taxon>Spirochaetota</taxon>
        <taxon>Spirochaetia</taxon>
        <taxon>Leptospirales</taxon>
        <taxon>Leptospiraceae</taxon>
        <taxon>Leptospira</taxon>
    </lineage>
</organism>